<dbReference type="Gene3D" id="1.10.287.110">
    <property type="entry name" value="DnaJ domain"/>
    <property type="match status" value="1"/>
</dbReference>
<dbReference type="Pfam" id="PF06624">
    <property type="entry name" value="RAMP4"/>
    <property type="match status" value="1"/>
</dbReference>
<dbReference type="SMART" id="SM00271">
    <property type="entry name" value="DnaJ"/>
    <property type="match status" value="1"/>
</dbReference>
<dbReference type="Pfam" id="PF00226">
    <property type="entry name" value="DnaJ"/>
    <property type="match status" value="1"/>
</dbReference>
<dbReference type="Pfam" id="PF11926">
    <property type="entry name" value="DUF3444"/>
    <property type="match status" value="1"/>
</dbReference>
<evidence type="ECO:0000313" key="11">
    <source>
        <dbReference type="Proteomes" id="UP001153076"/>
    </source>
</evidence>
<dbReference type="PANTHER" id="PTHR44137">
    <property type="entry name" value="BNAC03G44070D PROTEIN"/>
    <property type="match status" value="1"/>
</dbReference>
<comment type="similarity">
    <text evidence="2">Belongs to the RAMP4 family.</text>
</comment>
<dbReference type="InterPro" id="IPR036869">
    <property type="entry name" value="J_dom_sf"/>
</dbReference>
<comment type="caution">
    <text evidence="10">The sequence shown here is derived from an EMBL/GenBank/DDBJ whole genome shotgun (WGS) entry which is preliminary data.</text>
</comment>
<dbReference type="OrthoDB" id="66964at2759"/>
<feature type="domain" description="J" evidence="9">
    <location>
        <begin position="66"/>
        <end position="130"/>
    </location>
</feature>
<dbReference type="InterPro" id="IPR001623">
    <property type="entry name" value="DnaJ_domain"/>
</dbReference>
<protein>
    <recommendedName>
        <fullName evidence="9">J domain-containing protein</fullName>
    </recommendedName>
</protein>
<dbReference type="Proteomes" id="UP001153076">
    <property type="component" value="Unassembled WGS sequence"/>
</dbReference>
<evidence type="ECO:0000313" key="10">
    <source>
        <dbReference type="EMBL" id="KAJ8451512.1"/>
    </source>
</evidence>
<dbReference type="InterPro" id="IPR010580">
    <property type="entry name" value="ER_stress-assoc"/>
</dbReference>
<proteinExistence type="inferred from homology"/>
<feature type="transmembrane region" description="Helical" evidence="8">
    <location>
        <begin position="779"/>
        <end position="800"/>
    </location>
</feature>
<dbReference type="InterPro" id="IPR018253">
    <property type="entry name" value="DnaJ_domain_CS"/>
</dbReference>
<feature type="region of interest" description="Disordered" evidence="7">
    <location>
        <begin position="230"/>
        <end position="261"/>
    </location>
</feature>
<feature type="compositionally biased region" description="Basic residues" evidence="7">
    <location>
        <begin position="308"/>
        <end position="317"/>
    </location>
</feature>
<accession>A0A9Q1QR58</accession>
<evidence type="ECO:0000256" key="5">
    <source>
        <dbReference type="ARBA" id="ARBA00022989"/>
    </source>
</evidence>
<evidence type="ECO:0000256" key="1">
    <source>
        <dbReference type="ARBA" id="ARBA00004389"/>
    </source>
</evidence>
<feature type="compositionally biased region" description="Basic and acidic residues" evidence="7">
    <location>
        <begin position="747"/>
        <end position="757"/>
    </location>
</feature>
<name>A0A9Q1QR58_9CARY</name>
<dbReference type="Pfam" id="PF23551">
    <property type="entry name" value="Zn_ribbon_20"/>
    <property type="match status" value="1"/>
</dbReference>
<organism evidence="10 11">
    <name type="scientific">Carnegiea gigantea</name>
    <dbReference type="NCBI Taxonomy" id="171969"/>
    <lineage>
        <taxon>Eukaryota</taxon>
        <taxon>Viridiplantae</taxon>
        <taxon>Streptophyta</taxon>
        <taxon>Embryophyta</taxon>
        <taxon>Tracheophyta</taxon>
        <taxon>Spermatophyta</taxon>
        <taxon>Magnoliopsida</taxon>
        <taxon>eudicotyledons</taxon>
        <taxon>Gunneridae</taxon>
        <taxon>Pentapetalae</taxon>
        <taxon>Caryophyllales</taxon>
        <taxon>Cactineae</taxon>
        <taxon>Cactaceae</taxon>
        <taxon>Cactoideae</taxon>
        <taxon>Echinocereeae</taxon>
        <taxon>Carnegiea</taxon>
    </lineage>
</organism>
<feature type="region of interest" description="Disordered" evidence="7">
    <location>
        <begin position="712"/>
        <end position="761"/>
    </location>
</feature>
<keyword evidence="6 8" id="KW-0472">Membrane</keyword>
<keyword evidence="11" id="KW-1185">Reference proteome</keyword>
<dbReference type="GO" id="GO:0005789">
    <property type="term" value="C:endoplasmic reticulum membrane"/>
    <property type="evidence" value="ECO:0007669"/>
    <property type="project" value="UniProtKB-SubCell"/>
</dbReference>
<keyword evidence="3 8" id="KW-0812">Transmembrane</keyword>
<evidence type="ECO:0000256" key="7">
    <source>
        <dbReference type="SAM" id="MobiDB-lite"/>
    </source>
</evidence>
<keyword evidence="4" id="KW-0256">Endoplasmic reticulum</keyword>
<feature type="region of interest" description="Disordered" evidence="7">
    <location>
        <begin position="133"/>
        <end position="156"/>
    </location>
</feature>
<comment type="subcellular location">
    <subcellularLocation>
        <location evidence="1">Endoplasmic reticulum membrane</location>
        <topology evidence="1">Single-pass membrane protein</topology>
    </subcellularLocation>
</comment>
<dbReference type="InterPro" id="IPR024593">
    <property type="entry name" value="DUF3444"/>
</dbReference>
<feature type="region of interest" description="Disordered" evidence="7">
    <location>
        <begin position="304"/>
        <end position="333"/>
    </location>
</feature>
<dbReference type="CDD" id="cd06257">
    <property type="entry name" value="DnaJ"/>
    <property type="match status" value="1"/>
</dbReference>
<dbReference type="PRINTS" id="PR00625">
    <property type="entry name" value="JDOMAIN"/>
</dbReference>
<evidence type="ECO:0000256" key="2">
    <source>
        <dbReference type="ARBA" id="ARBA00005500"/>
    </source>
</evidence>
<dbReference type="AlphaFoldDB" id="A0A9Q1QR58"/>
<evidence type="ECO:0000256" key="3">
    <source>
        <dbReference type="ARBA" id="ARBA00022692"/>
    </source>
</evidence>
<sequence length="809" mass="90035">MDCNKDDAIKAKGIAERKFSAKDIAGAKKFALKAHSLYPGLEGISQMLATLDVYLSAENQLHGEADWYGILGVNPRADDDTVRKQYRKLALMLHPDKNKSIGAEGAFKFISEAWSLLSDKNKRAAYDAKRNAEVLPPKAKSPSENSSMPPGSNGFFNFAKTSTSNAKVNKHSSHANGSSASAAANKAHRSTFWTVCHRCKMQYEYLRTYLNHNLLCPNCNQPFFAIETSPPVSNGSRSSKPWNSAPQFSHQEPRNKTSPNVGHDTGNFQWTPFSGAAGASSVAQAANVVQQTYEKVKKVREEAQAARKREKAGKRKSFVSENMTGSSVEKKRRVSEDMGINRNQMGHGAVGSGMVRHGNPDSIHTSRASRFNSNRELTQAELRNILMFKARNEISKKIGEWSSATIVGNAAQKGRVMEKAVGKDKTINVEVNGDLHDQESNRASDTVNADKISQNATDSAAAKEMLDKLSIPVPDPDFYDFDKDRTERAFGDNQVWAVYDNDDGMPRHYAVIHSVISRDPFRVRISWLNSKTNTELGPLGWAGAGFSKTCGDFRQGRHETYDSLNCFSHKVKWTKGTRGFIRIFPRKGDVWALYRNWSPDWDEFTSDEVRCKYEMVEVLEDYDEQLGVVVIPLVKVAGFKAVFHQHLNPKQARRIPKEEVFRFSYQIPSHLISGHEAPNAPKGCRELDPAALPLEFLQVIADVKDKNIAKKQPLQQAEGRLDPTNNATPRHPVDVSDSFATKTTSRRLADRKSEKFQKNITRRGSVPETTIKKGTDYPVGPILLGFFVFVVIGSSLFQIIRTATSGGMA</sequence>
<evidence type="ECO:0000256" key="8">
    <source>
        <dbReference type="SAM" id="Phobius"/>
    </source>
</evidence>
<dbReference type="PANTHER" id="PTHR44137:SF32">
    <property type="entry name" value="DNAJ HEAT SHOCK AMINO-TERMINAL DOMAIN PROTEIN"/>
    <property type="match status" value="1"/>
</dbReference>
<dbReference type="EMBL" id="JAKOGI010000008">
    <property type="protein sequence ID" value="KAJ8451512.1"/>
    <property type="molecule type" value="Genomic_DNA"/>
</dbReference>
<dbReference type="SUPFAM" id="SSF46565">
    <property type="entry name" value="Chaperone J-domain"/>
    <property type="match status" value="1"/>
</dbReference>
<evidence type="ECO:0000256" key="4">
    <source>
        <dbReference type="ARBA" id="ARBA00022824"/>
    </source>
</evidence>
<dbReference type="PROSITE" id="PS50076">
    <property type="entry name" value="DNAJ_2"/>
    <property type="match status" value="1"/>
</dbReference>
<keyword evidence="5 8" id="KW-1133">Transmembrane helix</keyword>
<reference evidence="10" key="1">
    <citation type="submission" date="2022-04" db="EMBL/GenBank/DDBJ databases">
        <title>Carnegiea gigantea Genome sequencing and assembly v2.</title>
        <authorList>
            <person name="Copetti D."/>
            <person name="Sanderson M.J."/>
            <person name="Burquez A."/>
            <person name="Wojciechowski M.F."/>
        </authorList>
    </citation>
    <scope>NUCLEOTIDE SEQUENCE</scope>
    <source>
        <strain evidence="10">SGP5-SGP5p</strain>
        <tissue evidence="10">Aerial part</tissue>
    </source>
</reference>
<dbReference type="InterPro" id="IPR056988">
    <property type="entry name" value="Zn_ribbon_pln"/>
</dbReference>
<evidence type="ECO:0000256" key="6">
    <source>
        <dbReference type="ARBA" id="ARBA00023136"/>
    </source>
</evidence>
<evidence type="ECO:0000259" key="9">
    <source>
        <dbReference type="PROSITE" id="PS50076"/>
    </source>
</evidence>
<gene>
    <name evidence="10" type="ORF">Cgig2_018146</name>
</gene>
<dbReference type="PROSITE" id="PS00636">
    <property type="entry name" value="DNAJ_1"/>
    <property type="match status" value="1"/>
</dbReference>